<comment type="similarity">
    <text evidence="2">Belongs to the NAD(P)-dependent epimerase/dehydratase family. Dihydroflavonol-4-reductase subfamily.</text>
</comment>
<dbReference type="SUPFAM" id="SSF51735">
    <property type="entry name" value="NAD(P)-binding Rossmann-fold domains"/>
    <property type="match status" value="1"/>
</dbReference>
<dbReference type="EMBL" id="JOKZ01000182">
    <property type="protein sequence ID" value="KKP01729.1"/>
    <property type="molecule type" value="Genomic_DNA"/>
</dbReference>
<dbReference type="OrthoDB" id="2735536at2759"/>
<sequence length="340" mass="36931">MSSILLTGANSFVGSHIIDALIKLNHKVVGTVRSAAAANDIFSFHPEWKDSLEVVVVEDITNESAWDELFKRNKFDHVVHVAAPLLDNPENTDYDQHFLKPSVEGNLAILQSAKANAPALKSVVVTGSINACTTGSPEEVSAGPLTNSTWLPISQEAAREAQNAYISYCSGKKEGELAIWDFVKTKSPKFSVTVFLPALIFGPPIEPVKQGAKGLHYSAKIIYSFFDDSYTTIPPTTFPSYVDVRDLAEAHVKALTQPKVANKRLTIGGHSMTYTALVHSLAKVPELKGRLPADSGEDEQVVPATIIADEATEALNLTFRSLDETMADTAKRILELEKQA</sequence>
<dbReference type="PANTHER" id="PTHR10366:SF814">
    <property type="entry name" value="NAD-DEPENDENT EPIMERASE_DEHYDRATASE DOMAIN-CONTAINING PROTEIN"/>
    <property type="match status" value="1"/>
</dbReference>
<reference evidence="5" key="1">
    <citation type="journal article" date="2015" name="Genome Announc.">
        <title>Draft whole-genome sequence of the biocontrol agent Trichoderma harzianum T6776.</title>
        <authorList>
            <person name="Baroncelli R."/>
            <person name="Piaggeschi G."/>
            <person name="Fiorini L."/>
            <person name="Bertolini E."/>
            <person name="Zapparata A."/>
            <person name="Pe M.E."/>
            <person name="Sarrocco S."/>
            <person name="Vannacci G."/>
        </authorList>
    </citation>
    <scope>NUCLEOTIDE SEQUENCE [LARGE SCALE GENOMIC DNA]</scope>
    <source>
        <strain evidence="5">T6776</strain>
    </source>
</reference>
<proteinExistence type="inferred from homology"/>
<dbReference type="Pfam" id="PF01370">
    <property type="entry name" value="Epimerase"/>
    <property type="match status" value="1"/>
</dbReference>
<dbReference type="InterPro" id="IPR036291">
    <property type="entry name" value="NAD(P)-bd_dom_sf"/>
</dbReference>
<organism evidence="4 5">
    <name type="scientific">Trichoderma harzianum</name>
    <name type="common">Hypocrea lixii</name>
    <dbReference type="NCBI Taxonomy" id="5544"/>
    <lineage>
        <taxon>Eukaryota</taxon>
        <taxon>Fungi</taxon>
        <taxon>Dikarya</taxon>
        <taxon>Ascomycota</taxon>
        <taxon>Pezizomycotina</taxon>
        <taxon>Sordariomycetes</taxon>
        <taxon>Hypocreomycetidae</taxon>
        <taxon>Hypocreales</taxon>
        <taxon>Hypocreaceae</taxon>
        <taxon>Trichoderma</taxon>
    </lineage>
</organism>
<dbReference type="GO" id="GO:0016616">
    <property type="term" value="F:oxidoreductase activity, acting on the CH-OH group of donors, NAD or NADP as acceptor"/>
    <property type="evidence" value="ECO:0007669"/>
    <property type="project" value="TreeGrafter"/>
</dbReference>
<dbReference type="InterPro" id="IPR001509">
    <property type="entry name" value="Epimerase_deHydtase"/>
</dbReference>
<accession>A0A0G0A9J8</accession>
<evidence type="ECO:0000256" key="1">
    <source>
        <dbReference type="ARBA" id="ARBA00023002"/>
    </source>
</evidence>
<comment type="caution">
    <text evidence="4">The sequence shown here is derived from an EMBL/GenBank/DDBJ whole genome shotgun (WGS) entry which is preliminary data.</text>
</comment>
<evidence type="ECO:0000313" key="5">
    <source>
        <dbReference type="Proteomes" id="UP000034112"/>
    </source>
</evidence>
<protein>
    <recommendedName>
        <fullName evidence="3">NAD-dependent epimerase/dehydratase domain-containing protein</fullName>
    </recommendedName>
</protein>
<dbReference type="PANTHER" id="PTHR10366">
    <property type="entry name" value="NAD DEPENDENT EPIMERASE/DEHYDRATASE"/>
    <property type="match status" value="1"/>
</dbReference>
<dbReference type="OMA" id="NTDFVEH"/>
<evidence type="ECO:0000259" key="3">
    <source>
        <dbReference type="Pfam" id="PF01370"/>
    </source>
</evidence>
<dbReference type="Gene3D" id="3.40.50.720">
    <property type="entry name" value="NAD(P)-binding Rossmann-like Domain"/>
    <property type="match status" value="1"/>
</dbReference>
<keyword evidence="1" id="KW-0560">Oxidoreductase</keyword>
<evidence type="ECO:0000256" key="2">
    <source>
        <dbReference type="ARBA" id="ARBA00023445"/>
    </source>
</evidence>
<name>A0A0G0A9J8_TRIHA</name>
<feature type="domain" description="NAD-dependent epimerase/dehydratase" evidence="3">
    <location>
        <begin position="4"/>
        <end position="265"/>
    </location>
</feature>
<evidence type="ECO:0000313" key="4">
    <source>
        <dbReference type="EMBL" id="KKP01729.1"/>
    </source>
</evidence>
<dbReference type="InterPro" id="IPR050425">
    <property type="entry name" value="NAD(P)_dehydrat-like"/>
</dbReference>
<gene>
    <name evidence="4" type="ORF">THAR02_06188</name>
</gene>
<dbReference type="AlphaFoldDB" id="A0A0G0A9J8"/>
<dbReference type="Proteomes" id="UP000034112">
    <property type="component" value="Unassembled WGS sequence"/>
</dbReference>